<organism evidence="2 3">
    <name type="scientific">Plectus sambesii</name>
    <dbReference type="NCBI Taxonomy" id="2011161"/>
    <lineage>
        <taxon>Eukaryota</taxon>
        <taxon>Metazoa</taxon>
        <taxon>Ecdysozoa</taxon>
        <taxon>Nematoda</taxon>
        <taxon>Chromadorea</taxon>
        <taxon>Plectida</taxon>
        <taxon>Plectina</taxon>
        <taxon>Plectoidea</taxon>
        <taxon>Plectidae</taxon>
        <taxon>Plectus</taxon>
    </lineage>
</organism>
<name>A0A914XJ60_9BILA</name>
<accession>A0A914XJ60</accession>
<sequence length="190" mass="21669">MNKVLGLCFMLVHVHLASTRMLGVDKGILPQSQTDSDPVCSDIPVFRQCYSDFLLLLGITNIAQPYTDNVNDALQSRPALMKMQGYFETFHKCVITKQLENCVSITTFKTFGINDQGANIAVWNYMMGTYIFTAGYQVYYDNFDCINAHWKSDDYKNTPKGIACTKARESLNHNQTCRYEERDARPCQKT</sequence>
<feature type="signal peptide" evidence="1">
    <location>
        <begin position="1"/>
        <end position="19"/>
    </location>
</feature>
<evidence type="ECO:0000313" key="2">
    <source>
        <dbReference type="Proteomes" id="UP000887566"/>
    </source>
</evidence>
<protein>
    <submittedName>
        <fullName evidence="3">Uncharacterized protein</fullName>
    </submittedName>
</protein>
<dbReference type="WBParaSite" id="PSAMB.scaffold8619size6014.g31609.t1">
    <property type="protein sequence ID" value="PSAMB.scaffold8619size6014.g31609.t1"/>
    <property type="gene ID" value="PSAMB.scaffold8619size6014.g31609"/>
</dbReference>
<keyword evidence="1" id="KW-0732">Signal</keyword>
<evidence type="ECO:0000313" key="3">
    <source>
        <dbReference type="WBParaSite" id="PSAMB.scaffold8619size6014.g31609.t1"/>
    </source>
</evidence>
<evidence type="ECO:0000256" key="1">
    <source>
        <dbReference type="SAM" id="SignalP"/>
    </source>
</evidence>
<proteinExistence type="predicted"/>
<dbReference type="AlphaFoldDB" id="A0A914XJ60"/>
<feature type="chain" id="PRO_5036881422" evidence="1">
    <location>
        <begin position="20"/>
        <end position="190"/>
    </location>
</feature>
<keyword evidence="2" id="KW-1185">Reference proteome</keyword>
<reference evidence="3" key="1">
    <citation type="submission" date="2022-11" db="UniProtKB">
        <authorList>
            <consortium name="WormBaseParasite"/>
        </authorList>
    </citation>
    <scope>IDENTIFICATION</scope>
</reference>
<dbReference type="Proteomes" id="UP000887566">
    <property type="component" value="Unplaced"/>
</dbReference>